<evidence type="ECO:0000313" key="1">
    <source>
        <dbReference type="EMBL" id="KFL32349.1"/>
    </source>
</evidence>
<evidence type="ECO:0000313" key="2">
    <source>
        <dbReference type="Proteomes" id="UP000028981"/>
    </source>
</evidence>
<dbReference type="Proteomes" id="UP000028981">
    <property type="component" value="Unassembled WGS sequence"/>
</dbReference>
<comment type="caution">
    <text evidence="1">The sequence shown here is derived from an EMBL/GenBank/DDBJ whole genome shotgun (WGS) entry which is preliminary data.</text>
</comment>
<dbReference type="AlphaFoldDB" id="A0A087M646"/>
<dbReference type="EMBL" id="JQGC01000003">
    <property type="protein sequence ID" value="KFL32349.1"/>
    <property type="molecule type" value="Genomic_DNA"/>
</dbReference>
<dbReference type="RefSeq" id="WP_035080035.1">
    <property type="nucleotide sequence ID" value="NZ_JQGC01000003.1"/>
</dbReference>
<keyword evidence="2" id="KW-1185">Reference proteome</keyword>
<name>A0A087M646_9HYPH</name>
<proteinExistence type="predicted"/>
<organism evidence="1 2">
    <name type="scientific">Devosia riboflavina</name>
    <dbReference type="NCBI Taxonomy" id="46914"/>
    <lineage>
        <taxon>Bacteria</taxon>
        <taxon>Pseudomonadati</taxon>
        <taxon>Pseudomonadota</taxon>
        <taxon>Alphaproteobacteria</taxon>
        <taxon>Hyphomicrobiales</taxon>
        <taxon>Devosiaceae</taxon>
        <taxon>Devosia</taxon>
    </lineage>
</organism>
<reference evidence="1 2" key="1">
    <citation type="submission" date="2014-08" db="EMBL/GenBank/DDBJ databases">
        <authorList>
            <person name="Hassan Y.I."/>
            <person name="Lepp D."/>
            <person name="Zhou T."/>
        </authorList>
    </citation>
    <scope>NUCLEOTIDE SEQUENCE [LARGE SCALE GENOMIC DNA]</scope>
    <source>
        <strain evidence="1 2">IFO13584</strain>
    </source>
</reference>
<sequence>MKTYRDLYNSARENLIESVDKAKANYQGTPEELEDWVWQDLQPAIEQVVPVGTEGLEILSILRQHPDALKTKVELTSDSGTVQEILGDLLRNSLYADLEPEAKIIIDAAVDARRSQQSSITP</sequence>
<gene>
    <name evidence="1" type="ORF">JP75_05240</name>
</gene>
<protein>
    <submittedName>
        <fullName evidence="1">Uncharacterized protein</fullName>
    </submittedName>
</protein>
<accession>A0A087M646</accession>